<protein>
    <submittedName>
        <fullName evidence="2">Uncharacterized protein</fullName>
    </submittedName>
</protein>
<organism evidence="2 3">
    <name type="scientific">Catenuloplanes nepalensis</name>
    <dbReference type="NCBI Taxonomy" id="587533"/>
    <lineage>
        <taxon>Bacteria</taxon>
        <taxon>Bacillati</taxon>
        <taxon>Actinomycetota</taxon>
        <taxon>Actinomycetes</taxon>
        <taxon>Micromonosporales</taxon>
        <taxon>Micromonosporaceae</taxon>
        <taxon>Catenuloplanes</taxon>
    </lineage>
</organism>
<keyword evidence="3" id="KW-1185">Reference proteome</keyword>
<name>A0ABT9MQE1_9ACTN</name>
<evidence type="ECO:0000256" key="1">
    <source>
        <dbReference type="SAM" id="MobiDB-lite"/>
    </source>
</evidence>
<proteinExistence type="predicted"/>
<sequence>MSGFVKRFLLSMVASRLQRKAHRGNPIAGGLLGAVNRRLYGHGRGHGHGGHGHGGYGHGHHPYGPPPGYHHGGGYHGHARYKGHYRHKGHYRRKFW</sequence>
<comment type="caution">
    <text evidence="2">The sequence shown here is derived from an EMBL/GenBank/DDBJ whole genome shotgun (WGS) entry which is preliminary data.</text>
</comment>
<evidence type="ECO:0000313" key="2">
    <source>
        <dbReference type="EMBL" id="MDP9793516.1"/>
    </source>
</evidence>
<evidence type="ECO:0000313" key="3">
    <source>
        <dbReference type="Proteomes" id="UP001240984"/>
    </source>
</evidence>
<dbReference type="EMBL" id="JAUSRA010000001">
    <property type="protein sequence ID" value="MDP9793516.1"/>
    <property type="molecule type" value="Genomic_DNA"/>
</dbReference>
<accession>A0ABT9MQE1</accession>
<feature type="region of interest" description="Disordered" evidence="1">
    <location>
        <begin position="44"/>
        <end position="67"/>
    </location>
</feature>
<reference evidence="2 3" key="1">
    <citation type="submission" date="2023-07" db="EMBL/GenBank/DDBJ databases">
        <title>Sequencing the genomes of 1000 actinobacteria strains.</title>
        <authorList>
            <person name="Klenk H.-P."/>
        </authorList>
    </citation>
    <scope>NUCLEOTIDE SEQUENCE [LARGE SCALE GENOMIC DNA]</scope>
    <source>
        <strain evidence="2 3">DSM 44710</strain>
    </source>
</reference>
<dbReference type="RefSeq" id="WP_306828569.1">
    <property type="nucleotide sequence ID" value="NZ_JAUSRA010000001.1"/>
</dbReference>
<dbReference type="Proteomes" id="UP001240984">
    <property type="component" value="Unassembled WGS sequence"/>
</dbReference>
<gene>
    <name evidence="2" type="ORF">J2S43_002028</name>
</gene>